<evidence type="ECO:0000313" key="2">
    <source>
        <dbReference type="Proteomes" id="UP000214746"/>
    </source>
</evidence>
<name>A0A2W1N684_PAEXE</name>
<organism evidence="1 2">
    <name type="scientific">Paenibacillus xerothermodurans</name>
    <dbReference type="NCBI Taxonomy" id="1977292"/>
    <lineage>
        <taxon>Bacteria</taxon>
        <taxon>Bacillati</taxon>
        <taxon>Bacillota</taxon>
        <taxon>Bacilli</taxon>
        <taxon>Bacillales</taxon>
        <taxon>Paenibacillaceae</taxon>
        <taxon>Paenibacillus</taxon>
    </lineage>
</organism>
<dbReference type="EMBL" id="NHRJ02000009">
    <property type="protein sequence ID" value="PZE20159.1"/>
    <property type="molecule type" value="Genomic_DNA"/>
</dbReference>
<evidence type="ECO:0008006" key="3">
    <source>
        <dbReference type="Google" id="ProtNLM"/>
    </source>
</evidence>
<reference evidence="1" key="1">
    <citation type="submission" date="2018-06" db="EMBL/GenBank/DDBJ databases">
        <title>Paenibacillus xerothermodurans sp. nov. an extremely dry heat resistant spore forming bacterium isolated from the soil of Cape Canaveral, Florida.</title>
        <authorList>
            <person name="Seuylemezian A."/>
            <person name="Kaur N."/>
            <person name="Patil P."/>
            <person name="Patil P."/>
            <person name="Mayilraj S."/>
            <person name="Vaishampayan P."/>
        </authorList>
    </citation>
    <scope>NUCLEOTIDE SEQUENCE [LARGE SCALE GENOMIC DNA]</scope>
    <source>
        <strain evidence="1">ATCC 27380</strain>
    </source>
</reference>
<sequence>MSCPKCPASQVIDPPKVIYKDVYHPQLVQIVHPIEIVTRHHCIPIPQHIPTVVVKDECCPPSLSPVAHIKKMKKKRRTKR</sequence>
<accession>A0A2W1N684</accession>
<protein>
    <recommendedName>
        <fullName evidence="3">Spore coat protein D</fullName>
    </recommendedName>
</protein>
<keyword evidence="2" id="KW-1185">Reference proteome</keyword>
<gene>
    <name evidence="1" type="ORF">CBW46_014820</name>
</gene>
<dbReference type="AlphaFoldDB" id="A0A2W1N684"/>
<comment type="caution">
    <text evidence="1">The sequence shown here is derived from an EMBL/GenBank/DDBJ whole genome shotgun (WGS) entry which is preliminary data.</text>
</comment>
<proteinExistence type="predicted"/>
<dbReference type="RefSeq" id="WP_089200773.1">
    <property type="nucleotide sequence ID" value="NZ_NHRJ02000009.1"/>
</dbReference>
<dbReference type="Proteomes" id="UP000214746">
    <property type="component" value="Unassembled WGS sequence"/>
</dbReference>
<evidence type="ECO:0000313" key="1">
    <source>
        <dbReference type="EMBL" id="PZE20159.1"/>
    </source>
</evidence>
<dbReference type="OrthoDB" id="2679273at2"/>